<proteinExistence type="inferred from homology"/>
<evidence type="ECO:0000256" key="7">
    <source>
        <dbReference type="RuleBase" id="RU363032"/>
    </source>
</evidence>
<feature type="transmembrane region" description="Helical" evidence="7">
    <location>
        <begin position="44"/>
        <end position="65"/>
    </location>
</feature>
<feature type="transmembrane region" description="Helical" evidence="7">
    <location>
        <begin position="228"/>
        <end position="249"/>
    </location>
</feature>
<evidence type="ECO:0000259" key="8">
    <source>
        <dbReference type="PROSITE" id="PS50928"/>
    </source>
</evidence>
<feature type="transmembrane region" description="Helical" evidence="7">
    <location>
        <begin position="359"/>
        <end position="377"/>
    </location>
</feature>
<dbReference type="PANTHER" id="PTHR43386:SF22">
    <property type="entry name" value="OLIGOPEPTIDE TRANSPORT SYSTEM PERMEASE PROTEIN OPPC"/>
    <property type="match status" value="1"/>
</dbReference>
<dbReference type="InterPro" id="IPR035906">
    <property type="entry name" value="MetI-like_sf"/>
</dbReference>
<dbReference type="OrthoDB" id="9797852at2"/>
<keyword evidence="6 7" id="KW-0472">Membrane</keyword>
<name>A0A7C8LDK9_9FIRM</name>
<protein>
    <submittedName>
        <fullName evidence="9">ABC transporter permease subunit</fullName>
    </submittedName>
</protein>
<dbReference type="AlphaFoldDB" id="A0A7C8LDK9"/>
<reference evidence="9 10" key="1">
    <citation type="submission" date="2019-12" db="EMBL/GenBank/DDBJ databases">
        <title>Defluviitalea raffinosedens, isolated from a biogas fermenter, genome sequencing and characterization.</title>
        <authorList>
            <person name="Rettenmaier R."/>
            <person name="Schneider M."/>
            <person name="Neuhaus K."/>
            <person name="Liebl W."/>
            <person name="Zverlov V."/>
        </authorList>
    </citation>
    <scope>NUCLEOTIDE SEQUENCE [LARGE SCALE GENOMIC DNA]</scope>
    <source>
        <strain evidence="9 10">249c-K6</strain>
    </source>
</reference>
<accession>A0A7C8LDK9</accession>
<dbReference type="EMBL" id="WSLF01000012">
    <property type="protein sequence ID" value="KAE9631395.1"/>
    <property type="molecule type" value="Genomic_DNA"/>
</dbReference>
<dbReference type="InterPro" id="IPR025966">
    <property type="entry name" value="OppC_N"/>
</dbReference>
<keyword evidence="10" id="KW-1185">Reference proteome</keyword>
<dbReference type="Proteomes" id="UP000483018">
    <property type="component" value="Unassembled WGS sequence"/>
</dbReference>
<dbReference type="InterPro" id="IPR000515">
    <property type="entry name" value="MetI-like"/>
</dbReference>
<feature type="domain" description="ABC transmembrane type-1" evidence="8">
    <location>
        <begin position="226"/>
        <end position="415"/>
    </location>
</feature>
<dbReference type="Gene3D" id="1.10.3720.10">
    <property type="entry name" value="MetI-like"/>
    <property type="match status" value="1"/>
</dbReference>
<sequence length="428" mass="48142">MTDMKLDKSDFTHVGKNLKAAGEIKRPSLSYWKDAYRRLKNNKVAMVSFYVLIILIIMSIVGPIISKSLYGHTYDKQNLAEQNQTPIMSNARSITLISNDVFKYGEYVPNYRKSKVKFKNVQLKSAGKLGFKIGNQADESWQGDKKEYQLVIDVENTDTWASIVDKLNAEGEKLLAQDPDFRGIKFDKKGSNLVVETKGEKWFNKTHWFGTDEFGRDLFTRLWEGGRISFFIAFISVFITAIFGIIYGGVSGYIGGKVDDLLMRVVEILMTVPDMLYTILLLTVMDPGIKPISIVLIVTGWMGTARIVRGEVMRLKHSEYVIAAKTLGADSKRIILKHLIPNTMGPIIVDMTMMIPKMIFAEAFLSFIGLGVPVPYASWGSLANQGAKIFRQFPHQLLVPAIAISLTMFAFNLLGDGLRDALDPRLRK</sequence>
<evidence type="ECO:0000256" key="1">
    <source>
        <dbReference type="ARBA" id="ARBA00004651"/>
    </source>
</evidence>
<comment type="subcellular location">
    <subcellularLocation>
        <location evidence="1 7">Cell membrane</location>
        <topology evidence="1 7">Multi-pass membrane protein</topology>
    </subcellularLocation>
</comment>
<gene>
    <name evidence="9" type="ORF">GND95_11615</name>
</gene>
<evidence type="ECO:0000256" key="6">
    <source>
        <dbReference type="ARBA" id="ARBA00023136"/>
    </source>
</evidence>
<dbReference type="InterPro" id="IPR050366">
    <property type="entry name" value="BP-dependent_transpt_permease"/>
</dbReference>
<comment type="similarity">
    <text evidence="7">Belongs to the binding-protein-dependent transport system permease family.</text>
</comment>
<dbReference type="SUPFAM" id="SSF161098">
    <property type="entry name" value="MetI-like"/>
    <property type="match status" value="1"/>
</dbReference>
<dbReference type="RefSeq" id="WP_158741322.1">
    <property type="nucleotide sequence ID" value="NZ_JAFBEP010000002.1"/>
</dbReference>
<evidence type="ECO:0000256" key="5">
    <source>
        <dbReference type="ARBA" id="ARBA00022989"/>
    </source>
</evidence>
<comment type="caution">
    <text evidence="9">The sequence shown here is derived from an EMBL/GenBank/DDBJ whole genome shotgun (WGS) entry which is preliminary data.</text>
</comment>
<keyword evidence="2 7" id="KW-0813">Transport</keyword>
<dbReference type="PANTHER" id="PTHR43386">
    <property type="entry name" value="OLIGOPEPTIDE TRANSPORT SYSTEM PERMEASE PROTEIN APPC"/>
    <property type="match status" value="1"/>
</dbReference>
<keyword evidence="4 7" id="KW-0812">Transmembrane</keyword>
<dbReference type="Pfam" id="PF00528">
    <property type="entry name" value="BPD_transp_1"/>
    <property type="match status" value="1"/>
</dbReference>
<evidence type="ECO:0000313" key="10">
    <source>
        <dbReference type="Proteomes" id="UP000483018"/>
    </source>
</evidence>
<dbReference type="PROSITE" id="PS50928">
    <property type="entry name" value="ABC_TM1"/>
    <property type="match status" value="1"/>
</dbReference>
<dbReference type="Pfam" id="PF12911">
    <property type="entry name" value="OppC_N"/>
    <property type="match status" value="1"/>
</dbReference>
<keyword evidence="3" id="KW-1003">Cell membrane</keyword>
<keyword evidence="5 7" id="KW-1133">Transmembrane helix</keyword>
<evidence type="ECO:0000256" key="2">
    <source>
        <dbReference type="ARBA" id="ARBA00022448"/>
    </source>
</evidence>
<dbReference type="CDD" id="cd06261">
    <property type="entry name" value="TM_PBP2"/>
    <property type="match status" value="1"/>
</dbReference>
<evidence type="ECO:0000256" key="3">
    <source>
        <dbReference type="ARBA" id="ARBA00022475"/>
    </source>
</evidence>
<dbReference type="GO" id="GO:0055085">
    <property type="term" value="P:transmembrane transport"/>
    <property type="evidence" value="ECO:0007669"/>
    <property type="project" value="InterPro"/>
</dbReference>
<dbReference type="GO" id="GO:0005886">
    <property type="term" value="C:plasma membrane"/>
    <property type="evidence" value="ECO:0007669"/>
    <property type="project" value="UniProtKB-SubCell"/>
</dbReference>
<organism evidence="9 10">
    <name type="scientific">Defluviitalea raffinosedens</name>
    <dbReference type="NCBI Taxonomy" id="1450156"/>
    <lineage>
        <taxon>Bacteria</taxon>
        <taxon>Bacillati</taxon>
        <taxon>Bacillota</taxon>
        <taxon>Clostridia</taxon>
        <taxon>Lachnospirales</taxon>
        <taxon>Defluviitaleaceae</taxon>
        <taxon>Defluviitalea</taxon>
    </lineage>
</organism>
<feature type="transmembrane region" description="Helical" evidence="7">
    <location>
        <begin position="397"/>
        <end position="418"/>
    </location>
</feature>
<evidence type="ECO:0000313" key="9">
    <source>
        <dbReference type="EMBL" id="KAE9631395.1"/>
    </source>
</evidence>
<evidence type="ECO:0000256" key="4">
    <source>
        <dbReference type="ARBA" id="ARBA00022692"/>
    </source>
</evidence>